<dbReference type="EC" id="2.4.2.7" evidence="7 12"/>
<sequence length="180" mass="19605">MDEIEYLKSCVKSIKDFPKSGIVFRDITSVCENPEAFPLICKKMAELYADAGITKVVGSEARGFVFGAPVAALLGCGFVMARKPGKLPREVYSESYELEYGTNVLEMHQDAISSDDRILIVDDLIATGGTVEAQIKLVNRFNATIAGAVFAISLPDLGGVEMLKNRYGVDSRCIMEFPGH</sequence>
<dbReference type="InterPro" id="IPR000836">
    <property type="entry name" value="PRTase_dom"/>
</dbReference>
<reference evidence="14 15" key="1">
    <citation type="submission" date="2016-10" db="EMBL/GenBank/DDBJ databases">
        <authorList>
            <person name="Varghese N."/>
            <person name="Submissions S."/>
        </authorList>
    </citation>
    <scope>NUCLEOTIDE SEQUENCE [LARGE SCALE GENOMIC DNA]</scope>
    <source>
        <strain evidence="14 15">DSM 1361</strain>
    </source>
</reference>
<dbReference type="Pfam" id="PF00156">
    <property type="entry name" value="Pribosyltran"/>
    <property type="match status" value="1"/>
</dbReference>
<dbReference type="GO" id="GO:0005829">
    <property type="term" value="C:cytosol"/>
    <property type="evidence" value="ECO:0007669"/>
    <property type="project" value="TreeGrafter"/>
</dbReference>
<evidence type="ECO:0000256" key="7">
    <source>
        <dbReference type="ARBA" id="ARBA00011893"/>
    </source>
</evidence>
<dbReference type="Proteomes" id="UP000243745">
    <property type="component" value="Unassembled WGS sequence"/>
</dbReference>
<dbReference type="PANTHER" id="PTHR11776:SF7">
    <property type="entry name" value="PHOSPHORIBOSYLTRANSFERASE DOMAIN-CONTAINING PROTEIN"/>
    <property type="match status" value="1"/>
</dbReference>
<evidence type="ECO:0000256" key="6">
    <source>
        <dbReference type="ARBA" id="ARBA00011738"/>
    </source>
</evidence>
<evidence type="ECO:0000256" key="4">
    <source>
        <dbReference type="ARBA" id="ARBA00004659"/>
    </source>
</evidence>
<evidence type="ECO:0000256" key="11">
    <source>
        <dbReference type="ARBA" id="ARBA00022726"/>
    </source>
</evidence>
<keyword evidence="11 12" id="KW-0660">Purine salvage</keyword>
<dbReference type="GO" id="GO:0003999">
    <property type="term" value="F:adenine phosphoribosyltransferase activity"/>
    <property type="evidence" value="ECO:0007669"/>
    <property type="project" value="UniProtKB-UniRule"/>
</dbReference>
<dbReference type="GO" id="GO:0044209">
    <property type="term" value="P:AMP salvage"/>
    <property type="evidence" value="ECO:0007669"/>
    <property type="project" value="UniProtKB-UniRule"/>
</dbReference>
<evidence type="ECO:0000256" key="1">
    <source>
        <dbReference type="ARBA" id="ARBA00000868"/>
    </source>
</evidence>
<dbReference type="CDD" id="cd06223">
    <property type="entry name" value="PRTases_typeI"/>
    <property type="match status" value="1"/>
</dbReference>
<dbReference type="Gene3D" id="3.40.50.2020">
    <property type="match status" value="1"/>
</dbReference>
<dbReference type="NCBIfam" id="TIGR01090">
    <property type="entry name" value="apt"/>
    <property type="match status" value="1"/>
</dbReference>
<keyword evidence="8 12" id="KW-0963">Cytoplasm</keyword>
<evidence type="ECO:0000256" key="3">
    <source>
        <dbReference type="ARBA" id="ARBA00004496"/>
    </source>
</evidence>
<gene>
    <name evidence="12" type="primary">apt</name>
    <name evidence="14" type="ORF">SAMN02910344_00798</name>
</gene>
<dbReference type="FunFam" id="3.40.50.2020:FF:000004">
    <property type="entry name" value="Adenine phosphoribosyltransferase"/>
    <property type="match status" value="1"/>
</dbReference>
<evidence type="ECO:0000256" key="5">
    <source>
        <dbReference type="ARBA" id="ARBA00008391"/>
    </source>
</evidence>
<comment type="similarity">
    <text evidence="5 12">Belongs to the purine/pyrimidine phosphoribosyltransferase family.</text>
</comment>
<dbReference type="NCBIfam" id="NF002636">
    <property type="entry name" value="PRK02304.1-5"/>
    <property type="match status" value="1"/>
</dbReference>
<dbReference type="GO" id="GO:0006168">
    <property type="term" value="P:adenine salvage"/>
    <property type="evidence" value="ECO:0007669"/>
    <property type="project" value="InterPro"/>
</dbReference>
<comment type="function">
    <text evidence="2 12">Catalyzes a salvage reaction resulting in the formation of AMP, that is energically less costly than de novo synthesis.</text>
</comment>
<dbReference type="InterPro" id="IPR029057">
    <property type="entry name" value="PRTase-like"/>
</dbReference>
<accession>A0A662ZGZ1</accession>
<dbReference type="HAMAP" id="MF_00004">
    <property type="entry name" value="Aden_phosphoribosyltr"/>
    <property type="match status" value="1"/>
</dbReference>
<dbReference type="NCBIfam" id="NF002634">
    <property type="entry name" value="PRK02304.1-3"/>
    <property type="match status" value="1"/>
</dbReference>
<proteinExistence type="inferred from homology"/>
<keyword evidence="10 12" id="KW-0808">Transferase</keyword>
<keyword evidence="9 12" id="KW-0328">Glycosyltransferase</keyword>
<dbReference type="EMBL" id="FOXF01000009">
    <property type="protein sequence ID" value="SFP22312.1"/>
    <property type="molecule type" value="Genomic_DNA"/>
</dbReference>
<evidence type="ECO:0000256" key="9">
    <source>
        <dbReference type="ARBA" id="ARBA00022676"/>
    </source>
</evidence>
<comment type="catalytic activity">
    <reaction evidence="1 12">
        <text>AMP + diphosphate = 5-phospho-alpha-D-ribose 1-diphosphate + adenine</text>
        <dbReference type="Rhea" id="RHEA:16609"/>
        <dbReference type="ChEBI" id="CHEBI:16708"/>
        <dbReference type="ChEBI" id="CHEBI:33019"/>
        <dbReference type="ChEBI" id="CHEBI:58017"/>
        <dbReference type="ChEBI" id="CHEBI:456215"/>
        <dbReference type="EC" id="2.4.2.7"/>
    </reaction>
</comment>
<evidence type="ECO:0000313" key="14">
    <source>
        <dbReference type="EMBL" id="SFP22312.1"/>
    </source>
</evidence>
<dbReference type="AlphaFoldDB" id="A0A662ZGZ1"/>
<dbReference type="RefSeq" id="WP_093141147.1">
    <property type="nucleotide sequence ID" value="NZ_FOXF01000009.1"/>
</dbReference>
<keyword evidence="15" id="KW-1185">Reference proteome</keyword>
<dbReference type="InterPro" id="IPR005764">
    <property type="entry name" value="Ade_phspho_trans"/>
</dbReference>
<comment type="subunit">
    <text evidence="6 12">Homodimer.</text>
</comment>
<evidence type="ECO:0000256" key="8">
    <source>
        <dbReference type="ARBA" id="ARBA00022490"/>
    </source>
</evidence>
<protein>
    <recommendedName>
        <fullName evidence="7 12">Adenine phosphoribosyltransferase</fullName>
        <shortName evidence="12">APRT</shortName>
        <ecNumber evidence="7 12">2.4.2.7</ecNumber>
    </recommendedName>
</protein>
<dbReference type="PANTHER" id="PTHR11776">
    <property type="entry name" value="ADENINE PHOSPHORIBOSYLTRANSFERASE"/>
    <property type="match status" value="1"/>
</dbReference>
<comment type="subcellular location">
    <subcellularLocation>
        <location evidence="3 12">Cytoplasm</location>
    </subcellularLocation>
</comment>
<evidence type="ECO:0000256" key="2">
    <source>
        <dbReference type="ARBA" id="ARBA00003968"/>
    </source>
</evidence>
<organism evidence="14 15">
    <name type="scientific">Ruminobacter amylophilus</name>
    <dbReference type="NCBI Taxonomy" id="867"/>
    <lineage>
        <taxon>Bacteria</taxon>
        <taxon>Pseudomonadati</taxon>
        <taxon>Pseudomonadota</taxon>
        <taxon>Gammaproteobacteria</taxon>
        <taxon>Aeromonadales</taxon>
        <taxon>Succinivibrionaceae</taxon>
        <taxon>Ruminobacter</taxon>
    </lineage>
</organism>
<evidence type="ECO:0000259" key="13">
    <source>
        <dbReference type="Pfam" id="PF00156"/>
    </source>
</evidence>
<dbReference type="OrthoDB" id="9803963at2"/>
<feature type="domain" description="Phosphoribosyltransferase" evidence="13">
    <location>
        <begin position="32"/>
        <end position="151"/>
    </location>
</feature>
<evidence type="ECO:0000313" key="15">
    <source>
        <dbReference type="Proteomes" id="UP000243745"/>
    </source>
</evidence>
<dbReference type="GO" id="GO:0006166">
    <property type="term" value="P:purine ribonucleoside salvage"/>
    <property type="evidence" value="ECO:0007669"/>
    <property type="project" value="UniProtKB-UniRule"/>
</dbReference>
<dbReference type="InterPro" id="IPR050120">
    <property type="entry name" value="Adenine_PRTase"/>
</dbReference>
<evidence type="ECO:0000256" key="12">
    <source>
        <dbReference type="HAMAP-Rule" id="MF_00004"/>
    </source>
</evidence>
<comment type="pathway">
    <text evidence="4 12">Purine metabolism; AMP biosynthesis via salvage pathway; AMP from adenine: step 1/1.</text>
</comment>
<dbReference type="UniPathway" id="UPA00588">
    <property type="reaction ID" value="UER00646"/>
</dbReference>
<name>A0A662ZGZ1_9GAMM</name>
<dbReference type="SUPFAM" id="SSF53271">
    <property type="entry name" value="PRTase-like"/>
    <property type="match status" value="1"/>
</dbReference>
<evidence type="ECO:0000256" key="10">
    <source>
        <dbReference type="ARBA" id="ARBA00022679"/>
    </source>
</evidence>